<feature type="transmembrane region" description="Helical" evidence="5">
    <location>
        <begin position="52"/>
        <end position="69"/>
    </location>
</feature>
<reference evidence="7 8" key="1">
    <citation type="submission" date="2015-11" db="EMBL/GenBank/DDBJ databases">
        <title>Draft Genome Sequence of the Strain BR 10303 (Bradyrhizobium sp.) isolated from nodules of Centrolobium paraense.</title>
        <authorList>
            <person name="Zelli J.E."/>
            <person name="Simoes-Araujo J.L."/>
            <person name="Barauna A.C."/>
            <person name="Silva K."/>
        </authorList>
    </citation>
    <scope>NUCLEOTIDE SEQUENCE [LARGE SCALE GENOMIC DNA]</scope>
    <source>
        <strain evidence="7 8">BR 10303</strain>
    </source>
</reference>
<feature type="domain" description="Major facilitator superfamily (MFS) profile" evidence="6">
    <location>
        <begin position="54"/>
        <end position="467"/>
    </location>
</feature>
<name>A0A109J7V4_9BRAD</name>
<evidence type="ECO:0000256" key="2">
    <source>
        <dbReference type="ARBA" id="ARBA00022692"/>
    </source>
</evidence>
<dbReference type="InterPro" id="IPR036259">
    <property type="entry name" value="MFS_trans_sf"/>
</dbReference>
<dbReference type="InterPro" id="IPR011701">
    <property type="entry name" value="MFS"/>
</dbReference>
<feature type="transmembrane region" description="Helical" evidence="5">
    <location>
        <begin position="149"/>
        <end position="169"/>
    </location>
</feature>
<feature type="transmembrane region" description="Helical" evidence="5">
    <location>
        <begin position="288"/>
        <end position="310"/>
    </location>
</feature>
<dbReference type="SUPFAM" id="SSF103473">
    <property type="entry name" value="MFS general substrate transporter"/>
    <property type="match status" value="1"/>
</dbReference>
<dbReference type="EMBL" id="LNCU01000130">
    <property type="protein sequence ID" value="KWV43944.1"/>
    <property type="molecule type" value="Genomic_DNA"/>
</dbReference>
<keyword evidence="4 5" id="KW-0472">Membrane</keyword>
<protein>
    <recommendedName>
        <fullName evidence="6">Major facilitator superfamily (MFS) profile domain-containing protein</fullName>
    </recommendedName>
</protein>
<dbReference type="GO" id="GO:0046943">
    <property type="term" value="F:carboxylic acid transmembrane transporter activity"/>
    <property type="evidence" value="ECO:0007669"/>
    <property type="project" value="TreeGrafter"/>
</dbReference>
<gene>
    <name evidence="7" type="ORF">AS156_24505</name>
</gene>
<organism evidence="7 8">
    <name type="scientific">Bradyrhizobium macuxiense</name>
    <dbReference type="NCBI Taxonomy" id="1755647"/>
    <lineage>
        <taxon>Bacteria</taxon>
        <taxon>Pseudomonadati</taxon>
        <taxon>Pseudomonadota</taxon>
        <taxon>Alphaproteobacteria</taxon>
        <taxon>Hyphomicrobiales</taxon>
        <taxon>Nitrobacteraceae</taxon>
        <taxon>Bradyrhizobium</taxon>
    </lineage>
</organism>
<dbReference type="PROSITE" id="PS50850">
    <property type="entry name" value="MFS"/>
    <property type="match status" value="1"/>
</dbReference>
<evidence type="ECO:0000313" key="8">
    <source>
        <dbReference type="Proteomes" id="UP000057737"/>
    </source>
</evidence>
<sequence length="477" mass="48785">MNEQVTDACAPSAAGTPAVAAPAAANPDGGTGSDKIDLGALLDISPVRRGHVITVASLFLVMLIDGYDLAVTGQILPAIASALGVATASLTGAFAAQPIGQAIGGLLLSPLADHFGRKRMLIVLLALFSVATLQSVFATSVTGFAVTRFIAGAVAGGLLPTTASLIADISSIKHRSTMVGVVYAGIGVGAVAASALVAVSLNRIGWQGMYVVGALAPLLMIVPILLLIPESPLHLARTSAPSADILDALRKLGIVLASNSRFNEPVHRLRTGISIIEIFGSHRAAFTLVLWFTCICGQISVNLFGLSVTFFHEFEGIPVASYAAYAAVAGVTSIVAGLSTGLIMDRFGRYRVIVMYALLDTLSLVGLAFFPFGSAGFVGAIVCAGFFTLGTYQSLNILTPIVYPAALRSAAVGWKGAVSRLGSSAAPLIGAALLAHQMGLKVAMCAAAAPMLLVLLLAPVLAVLERRMRSLGGAAAP</sequence>
<feature type="transmembrane region" description="Helical" evidence="5">
    <location>
        <begin position="322"/>
        <end position="343"/>
    </location>
</feature>
<keyword evidence="3 5" id="KW-1133">Transmembrane helix</keyword>
<proteinExistence type="predicted"/>
<evidence type="ECO:0000313" key="7">
    <source>
        <dbReference type="EMBL" id="KWV43944.1"/>
    </source>
</evidence>
<evidence type="ECO:0000256" key="5">
    <source>
        <dbReference type="SAM" id="Phobius"/>
    </source>
</evidence>
<feature type="transmembrane region" description="Helical" evidence="5">
    <location>
        <begin position="181"/>
        <end position="201"/>
    </location>
</feature>
<feature type="transmembrane region" description="Helical" evidence="5">
    <location>
        <begin position="207"/>
        <end position="228"/>
    </location>
</feature>
<keyword evidence="8" id="KW-1185">Reference proteome</keyword>
<dbReference type="Proteomes" id="UP000057737">
    <property type="component" value="Unassembled WGS sequence"/>
</dbReference>
<dbReference type="RefSeq" id="WP_066515985.1">
    <property type="nucleotide sequence ID" value="NZ_LNCU01000130.1"/>
</dbReference>
<comment type="subcellular location">
    <subcellularLocation>
        <location evidence="1">Membrane</location>
        <topology evidence="1">Multi-pass membrane protein</topology>
    </subcellularLocation>
</comment>
<dbReference type="OrthoDB" id="9784658at2"/>
<evidence type="ECO:0000256" key="1">
    <source>
        <dbReference type="ARBA" id="ARBA00004141"/>
    </source>
</evidence>
<feature type="transmembrane region" description="Helical" evidence="5">
    <location>
        <begin position="75"/>
        <end position="108"/>
    </location>
</feature>
<feature type="transmembrane region" description="Helical" evidence="5">
    <location>
        <begin position="120"/>
        <end position="137"/>
    </location>
</feature>
<dbReference type="Pfam" id="PF07690">
    <property type="entry name" value="MFS_1"/>
    <property type="match status" value="1"/>
</dbReference>
<dbReference type="InterPro" id="IPR020846">
    <property type="entry name" value="MFS_dom"/>
</dbReference>
<evidence type="ECO:0000256" key="3">
    <source>
        <dbReference type="ARBA" id="ARBA00022989"/>
    </source>
</evidence>
<keyword evidence="2 5" id="KW-0812">Transmembrane</keyword>
<evidence type="ECO:0000259" key="6">
    <source>
        <dbReference type="PROSITE" id="PS50850"/>
    </source>
</evidence>
<dbReference type="GO" id="GO:0005886">
    <property type="term" value="C:plasma membrane"/>
    <property type="evidence" value="ECO:0007669"/>
    <property type="project" value="TreeGrafter"/>
</dbReference>
<evidence type="ECO:0000256" key="4">
    <source>
        <dbReference type="ARBA" id="ARBA00023136"/>
    </source>
</evidence>
<dbReference type="AlphaFoldDB" id="A0A109J7V4"/>
<feature type="transmembrane region" description="Helical" evidence="5">
    <location>
        <begin position="441"/>
        <end position="464"/>
    </location>
</feature>
<dbReference type="PANTHER" id="PTHR23508">
    <property type="entry name" value="CARBOXYLIC ACID TRANSPORTER PROTEIN HOMOLOG"/>
    <property type="match status" value="1"/>
</dbReference>
<accession>A0A109J7V4</accession>
<dbReference type="PANTHER" id="PTHR23508:SF10">
    <property type="entry name" value="CARBOXYLIC ACID TRANSPORTER PROTEIN HOMOLOG"/>
    <property type="match status" value="1"/>
</dbReference>
<comment type="caution">
    <text evidence="7">The sequence shown here is derived from an EMBL/GenBank/DDBJ whole genome shotgun (WGS) entry which is preliminary data.</text>
</comment>
<dbReference type="Gene3D" id="1.20.1250.20">
    <property type="entry name" value="MFS general substrate transporter like domains"/>
    <property type="match status" value="1"/>
</dbReference>